<dbReference type="RefSeq" id="WP_114916458.1">
    <property type="nucleotide sequence ID" value="NZ_CP024848.1"/>
</dbReference>
<dbReference type="KEGG" id="ocn:CUC15_09605"/>
<keyword evidence="2" id="KW-1185">Reference proteome</keyword>
<dbReference type="AlphaFoldDB" id="A0A345PGN5"/>
<evidence type="ECO:0000313" key="2">
    <source>
        <dbReference type="Proteomes" id="UP000253908"/>
    </source>
</evidence>
<organism evidence="1 2">
    <name type="scientific">Oceanobacillus zhaokaii</name>
    <dbReference type="NCBI Taxonomy" id="2052660"/>
    <lineage>
        <taxon>Bacteria</taxon>
        <taxon>Bacillati</taxon>
        <taxon>Bacillota</taxon>
        <taxon>Bacilli</taxon>
        <taxon>Bacillales</taxon>
        <taxon>Bacillaceae</taxon>
        <taxon>Oceanobacillus</taxon>
    </lineage>
</organism>
<protein>
    <recommendedName>
        <fullName evidence="3">Sporulation inhibitor of replication protein SirA</fullName>
    </recommendedName>
</protein>
<proteinExistence type="predicted"/>
<gene>
    <name evidence="1" type="ORF">CUC15_09605</name>
</gene>
<dbReference type="Pfam" id="PF10747">
    <property type="entry name" value="SirA"/>
    <property type="match status" value="1"/>
</dbReference>
<evidence type="ECO:0000313" key="1">
    <source>
        <dbReference type="EMBL" id="AXI09165.1"/>
    </source>
</evidence>
<dbReference type="InterPro" id="IPR038449">
    <property type="entry name" value="SirA_sf"/>
</dbReference>
<sequence>MYEYSIYRIREEIANHYYHKSDILYRFLKEYESNKELLYLHGQFLYITNKFTQKIIELYLNKFLSKKISYKIEQSKIKIFNEKKSITLHINKNCINFRCESLHDAEELLFPVLRKFDPLLFVIGKKHINYGWISPITRLSNEQGNLVLYSSR</sequence>
<dbReference type="Proteomes" id="UP000253908">
    <property type="component" value="Chromosome"/>
</dbReference>
<accession>A0A345PGN5</accession>
<evidence type="ECO:0008006" key="3">
    <source>
        <dbReference type="Google" id="ProtNLM"/>
    </source>
</evidence>
<dbReference type="Gene3D" id="3.30.310.250">
    <property type="entry name" value="Sporulation inhibitor of replication protein SirA"/>
    <property type="match status" value="1"/>
</dbReference>
<dbReference type="InterPro" id="IPR019683">
    <property type="entry name" value="SirA"/>
</dbReference>
<reference evidence="2" key="1">
    <citation type="submission" date="2017-11" db="EMBL/GenBank/DDBJ databases">
        <authorList>
            <person name="Zhu W."/>
        </authorList>
    </citation>
    <scope>NUCLEOTIDE SEQUENCE [LARGE SCALE GENOMIC DNA]</scope>
    <source>
        <strain evidence="2">160</strain>
    </source>
</reference>
<dbReference type="EMBL" id="CP024848">
    <property type="protein sequence ID" value="AXI09165.1"/>
    <property type="molecule type" value="Genomic_DNA"/>
</dbReference>
<name>A0A345PGN5_9BACI</name>
<dbReference type="OrthoDB" id="2736584at2"/>